<feature type="compositionally biased region" description="Acidic residues" evidence="2">
    <location>
        <begin position="305"/>
        <end position="319"/>
    </location>
</feature>
<comment type="caution">
    <text evidence="4">The sequence shown here is derived from an EMBL/GenBank/DDBJ whole genome shotgun (WGS) entry which is preliminary data.</text>
</comment>
<feature type="region of interest" description="Disordered" evidence="2">
    <location>
        <begin position="1"/>
        <end position="86"/>
    </location>
</feature>
<feature type="compositionally biased region" description="Low complexity" evidence="2">
    <location>
        <begin position="12"/>
        <end position="43"/>
    </location>
</feature>
<reference evidence="4 5" key="1">
    <citation type="submission" date="2023-10" db="EMBL/GenBank/DDBJ databases">
        <authorList>
            <person name="Maclean D."/>
            <person name="Macfadyen A."/>
        </authorList>
    </citation>
    <scope>NUCLEOTIDE SEQUENCE [LARGE SCALE GENOMIC DNA]</scope>
</reference>
<dbReference type="InterPro" id="IPR000999">
    <property type="entry name" value="RNase_III_dom"/>
</dbReference>
<keyword evidence="1" id="KW-0694">RNA-binding</keyword>
<feature type="region of interest" description="Disordered" evidence="2">
    <location>
        <begin position="438"/>
        <end position="468"/>
    </location>
</feature>
<feature type="compositionally biased region" description="Low complexity" evidence="2">
    <location>
        <begin position="157"/>
        <end position="167"/>
    </location>
</feature>
<dbReference type="CDD" id="cd00593">
    <property type="entry name" value="RIBOc"/>
    <property type="match status" value="1"/>
</dbReference>
<feature type="compositionally biased region" description="Basic and acidic residues" evidence="2">
    <location>
        <begin position="453"/>
        <end position="465"/>
    </location>
</feature>
<dbReference type="SUPFAM" id="SSF69065">
    <property type="entry name" value="RNase III domain-like"/>
    <property type="match status" value="1"/>
</dbReference>
<protein>
    <recommendedName>
        <fullName evidence="3">RNase III domain-containing protein</fullName>
    </recommendedName>
</protein>
<feature type="compositionally biased region" description="Acidic residues" evidence="2">
    <location>
        <begin position="338"/>
        <end position="360"/>
    </location>
</feature>
<dbReference type="GO" id="GO:0004525">
    <property type="term" value="F:ribonuclease III activity"/>
    <property type="evidence" value="ECO:0007669"/>
    <property type="project" value="InterPro"/>
</dbReference>
<feature type="compositionally biased region" description="Basic and acidic residues" evidence="2">
    <location>
        <begin position="168"/>
        <end position="187"/>
    </location>
</feature>
<dbReference type="AlphaFoldDB" id="A0AAV1IE12"/>
<dbReference type="Pfam" id="PF00636">
    <property type="entry name" value="Ribonuclease_3"/>
    <property type="match status" value="1"/>
</dbReference>
<dbReference type="PROSITE" id="PS50142">
    <property type="entry name" value="RNASE_3_2"/>
    <property type="match status" value="1"/>
</dbReference>
<dbReference type="PANTHER" id="PTHR11207:SF0">
    <property type="entry name" value="RIBONUCLEASE 3"/>
    <property type="match status" value="1"/>
</dbReference>
<feature type="compositionally biased region" description="Basic and acidic residues" evidence="2">
    <location>
        <begin position="276"/>
        <end position="291"/>
    </location>
</feature>
<sequence>MMMRGSDTFGFPAKPFNAAKSAKPAAAASSSRPSKAAVRAKSSRAAEPEQDRTASETRSGRVKAKYKDYKDSQGKAVSKYKDSQGRVLPTVQVHRLQNEDELLFQFGKKTGWPLAEQLGTITPHQVWVASSKTERADYDAAKANHAFRLWGRRNGAEDGMPAPGGAPEEPRQGIKDRAAARQKHSENGSHTLYGTEDSDEDAEDLHHEDGPQWQQSEHPPEDQVSVARSDDELAEAEQAGRSRRFLRFGSAHSRPGPLTYSSEGSDRSEQQQAARQPREVDMSQNADRREQNNSVGAPSPRVAAEDEGEEDMAEDPQDQDAEHEGGEDKEAEPYWVADESEEDSDLEHDPGDSAEADAEPDLAMKRFRRSDGWTVLNASLEEGAQPVPPREARRPAPGLRSVEDVILRKADMRKETDSEAPPEQEPDEGLMEAATSALAGASAVSAADAPDAAPHRQQEARHRGSEQLQARAQLTVKRFMGFWRDRLMGLLSFGDAVLKHAVQSAKVLFWASLHLLRRMKWAVLGRPQPPIVHASPTVAALQACATAEEAAELSLQKGYSAGGKKAVPLADLPRWRVELLLGTFVVDMSLYRRALTAPIAAPNSIGASYERLEYLGDAILEGIARQFIYTRWPEATEHAMCAMVQGLVSGRTLHDFARGLHMQRYLALDVAEQWAARHLVGWADGMLADSFEALLGALFLDRGYAAANAFMHRIYHDFVDLERLPFNRDYKGILGNIMAIRKMKRPRYKTRLNPDIGGSAQKYSMVPGRSSADSRGFLWTSEVMTAFGPKSVVLAQAADIHRQTAEQQAARAALQSMGLQIEEISLVESDKISMSAMAARMPGLQLLKDTLSGDVGAK</sequence>
<evidence type="ECO:0000259" key="3">
    <source>
        <dbReference type="PROSITE" id="PS50142"/>
    </source>
</evidence>
<dbReference type="PANTHER" id="PTHR11207">
    <property type="entry name" value="RIBONUCLEASE III"/>
    <property type="match status" value="1"/>
</dbReference>
<feature type="compositionally biased region" description="Basic and acidic residues" evidence="2">
    <location>
        <begin position="44"/>
        <end position="84"/>
    </location>
</feature>
<gene>
    <name evidence="4" type="ORF">CVIRNUC_007689</name>
</gene>
<dbReference type="GO" id="GO:0003725">
    <property type="term" value="F:double-stranded RNA binding"/>
    <property type="evidence" value="ECO:0007669"/>
    <property type="project" value="TreeGrafter"/>
</dbReference>
<feature type="compositionally biased region" description="Low complexity" evidence="2">
    <location>
        <begin position="438"/>
        <end position="452"/>
    </location>
</feature>
<evidence type="ECO:0000313" key="4">
    <source>
        <dbReference type="EMBL" id="CAK0784485.1"/>
    </source>
</evidence>
<dbReference type="EMBL" id="CAUYUE010000010">
    <property type="protein sequence ID" value="CAK0784485.1"/>
    <property type="molecule type" value="Genomic_DNA"/>
</dbReference>
<feature type="region of interest" description="Disordered" evidence="2">
    <location>
        <begin position="410"/>
        <end position="429"/>
    </location>
</feature>
<dbReference type="SMART" id="SM00535">
    <property type="entry name" value="RIBOc"/>
    <property type="match status" value="1"/>
</dbReference>
<proteinExistence type="predicted"/>
<feature type="compositionally biased region" description="Acidic residues" evidence="2">
    <location>
        <begin position="418"/>
        <end position="429"/>
    </location>
</feature>
<evidence type="ECO:0000256" key="2">
    <source>
        <dbReference type="SAM" id="MobiDB-lite"/>
    </source>
</evidence>
<evidence type="ECO:0000256" key="1">
    <source>
        <dbReference type="ARBA" id="ARBA00022884"/>
    </source>
</evidence>
<dbReference type="GO" id="GO:0010468">
    <property type="term" value="P:regulation of gene expression"/>
    <property type="evidence" value="ECO:0007669"/>
    <property type="project" value="TreeGrafter"/>
</dbReference>
<name>A0AAV1IE12_9CHLO</name>
<feature type="region of interest" description="Disordered" evidence="2">
    <location>
        <begin position="152"/>
        <end position="365"/>
    </location>
</feature>
<accession>A0AAV1IE12</accession>
<evidence type="ECO:0000313" key="5">
    <source>
        <dbReference type="Proteomes" id="UP001314263"/>
    </source>
</evidence>
<feature type="region of interest" description="Disordered" evidence="2">
    <location>
        <begin position="379"/>
        <end position="405"/>
    </location>
</feature>
<dbReference type="Gene3D" id="1.10.1520.10">
    <property type="entry name" value="Ribonuclease III domain"/>
    <property type="match status" value="1"/>
</dbReference>
<keyword evidence="5" id="KW-1185">Reference proteome</keyword>
<feature type="compositionally biased region" description="Basic and acidic residues" evidence="2">
    <location>
        <begin position="320"/>
        <end position="332"/>
    </location>
</feature>
<dbReference type="PROSITE" id="PS00517">
    <property type="entry name" value="RNASE_3_1"/>
    <property type="match status" value="1"/>
</dbReference>
<feature type="domain" description="RNase III" evidence="3">
    <location>
        <begin position="581"/>
        <end position="703"/>
    </location>
</feature>
<dbReference type="GO" id="GO:0006396">
    <property type="term" value="P:RNA processing"/>
    <property type="evidence" value="ECO:0007669"/>
    <property type="project" value="InterPro"/>
</dbReference>
<organism evidence="4 5">
    <name type="scientific">Coccomyxa viridis</name>
    <dbReference type="NCBI Taxonomy" id="1274662"/>
    <lineage>
        <taxon>Eukaryota</taxon>
        <taxon>Viridiplantae</taxon>
        <taxon>Chlorophyta</taxon>
        <taxon>core chlorophytes</taxon>
        <taxon>Trebouxiophyceae</taxon>
        <taxon>Trebouxiophyceae incertae sedis</taxon>
        <taxon>Coccomyxaceae</taxon>
        <taxon>Coccomyxa</taxon>
    </lineage>
</organism>
<dbReference type="Proteomes" id="UP001314263">
    <property type="component" value="Unassembled WGS sequence"/>
</dbReference>
<dbReference type="InterPro" id="IPR036389">
    <property type="entry name" value="RNase_III_sf"/>
</dbReference>